<keyword evidence="2" id="KW-1185">Reference proteome</keyword>
<evidence type="ECO:0000313" key="1">
    <source>
        <dbReference type="EMBL" id="AZB27410.1"/>
    </source>
</evidence>
<sequence>MITPDNRKQFERHIHILAESIEKGTFKSIPDHRIIMSLLKTKKLPNKRVNFITVDERSRLLANSLANFDRPEFKNNKDAG</sequence>
<dbReference type="EMBL" id="CP033932">
    <property type="protein sequence ID" value="AZB27410.1"/>
    <property type="molecule type" value="Genomic_DNA"/>
</dbReference>
<proteinExistence type="predicted"/>
<accession>A0A3G6TMU1</accession>
<dbReference type="RefSeq" id="WP_080780210.1">
    <property type="nucleotide sequence ID" value="NZ_CP033932.1"/>
</dbReference>
<name>A0A3G6TMU1_9FLAO</name>
<dbReference type="KEGG" id="cben:EG339_23865"/>
<dbReference type="Proteomes" id="UP000271193">
    <property type="component" value="Chromosome"/>
</dbReference>
<dbReference type="GeneID" id="99067841"/>
<reference evidence="2" key="1">
    <citation type="submission" date="2018-11" db="EMBL/GenBank/DDBJ databases">
        <title>Proposal to divide the Flavobacteriaceae and reorganize its genera based on Amino Acid Identity values calculated from whole genome sequences.</title>
        <authorList>
            <person name="Nicholson A.C."/>
            <person name="Gulvik C.A."/>
            <person name="Whitney A.M."/>
            <person name="Humrighouse B.W."/>
            <person name="Bell M."/>
            <person name="Holmes B."/>
            <person name="Steigerwalt A.G."/>
            <person name="Villarma A."/>
            <person name="Sheth M."/>
            <person name="Batra D."/>
            <person name="Pryor J."/>
            <person name="Bernardet J.-F."/>
            <person name="Hugo C."/>
            <person name="Kampfer P."/>
            <person name="Newman J."/>
            <person name="McQuiston J.R."/>
        </authorList>
    </citation>
    <scope>NUCLEOTIDE SEQUENCE [LARGE SCALE GENOMIC DNA]</scope>
    <source>
        <strain evidence="2">G0229</strain>
    </source>
</reference>
<dbReference type="AlphaFoldDB" id="A0A3G6TMU1"/>
<evidence type="ECO:0000313" key="2">
    <source>
        <dbReference type="Proteomes" id="UP000271193"/>
    </source>
</evidence>
<gene>
    <name evidence="1" type="ORF">EG339_23865</name>
</gene>
<protein>
    <submittedName>
        <fullName evidence="1">Uncharacterized protein</fullName>
    </submittedName>
</protein>
<organism evidence="1 2">
    <name type="scientific">Chryseobacterium bernardetii</name>
    <dbReference type="NCBI Taxonomy" id="1241978"/>
    <lineage>
        <taxon>Bacteria</taxon>
        <taxon>Pseudomonadati</taxon>
        <taxon>Bacteroidota</taxon>
        <taxon>Flavobacteriia</taxon>
        <taxon>Flavobacteriales</taxon>
        <taxon>Weeksellaceae</taxon>
        <taxon>Chryseobacterium group</taxon>
        <taxon>Chryseobacterium</taxon>
    </lineage>
</organism>
<dbReference type="NCBIfam" id="NF041811">
    <property type="entry name" value="Avs1c"/>
    <property type="match status" value="1"/>
</dbReference>